<dbReference type="InterPro" id="IPR016040">
    <property type="entry name" value="NAD(P)-bd_dom"/>
</dbReference>
<proteinExistence type="predicted"/>
<dbReference type="RefSeq" id="WP_207366602.1">
    <property type="nucleotide sequence ID" value="NZ_JAFMYV010000012.1"/>
</dbReference>
<dbReference type="EMBL" id="JAFMYV010000012">
    <property type="protein sequence ID" value="MBO0939067.1"/>
    <property type="molecule type" value="Genomic_DNA"/>
</dbReference>
<evidence type="ECO:0000313" key="2">
    <source>
        <dbReference type="EMBL" id="MBO0939067.1"/>
    </source>
</evidence>
<accession>A0A939K3B3</accession>
<organism evidence="2 3">
    <name type="scientific">Fibrella rubiginis</name>
    <dbReference type="NCBI Taxonomy" id="2817060"/>
    <lineage>
        <taxon>Bacteria</taxon>
        <taxon>Pseudomonadati</taxon>
        <taxon>Bacteroidota</taxon>
        <taxon>Cytophagia</taxon>
        <taxon>Cytophagales</taxon>
        <taxon>Spirosomataceae</taxon>
        <taxon>Fibrella</taxon>
    </lineage>
</organism>
<name>A0A939K3B3_9BACT</name>
<sequence>MHYVITGSLGHTGKPITAGLVKAGHTVTLVTSKAENVARIEALGAQAAVGDVEDAAFVSEAFANADAVYLMIPPKWGVTNWRAYQNGVADNYVAALRANDVRFVVMLSSVGAHLPQGVGPVTGLHDLEEKLKTVEGLNVKVLRPSYFMQNLFSMTGMVKGMGIMGSNFGDDKVVLVHTNDIAEAALQELLNLDFTGTQIRYVAGDEKTGAEIAKILGEAIGKPETPWVVFSDEQNKQGMLQAGLNEEMANNYTEMGVALRDGSMQADYMENRPTPSKTKLEDFAKNEFAAAYQG</sequence>
<comment type="caution">
    <text evidence="2">The sequence shown here is derived from an EMBL/GenBank/DDBJ whole genome shotgun (WGS) entry which is preliminary data.</text>
</comment>
<dbReference type="Proteomes" id="UP000664034">
    <property type="component" value="Unassembled WGS sequence"/>
</dbReference>
<protein>
    <submittedName>
        <fullName evidence="2">NAD(P)H-binding protein</fullName>
    </submittedName>
</protein>
<reference evidence="2" key="1">
    <citation type="submission" date="2021-03" db="EMBL/GenBank/DDBJ databases">
        <title>Fibrella sp. HMF5335 genome sequencing and assembly.</title>
        <authorList>
            <person name="Kang H."/>
            <person name="Kim H."/>
            <person name="Bae S."/>
            <person name="Joh K."/>
        </authorList>
    </citation>
    <scope>NUCLEOTIDE SEQUENCE</scope>
    <source>
        <strain evidence="2">HMF5335</strain>
    </source>
</reference>
<evidence type="ECO:0000259" key="1">
    <source>
        <dbReference type="Pfam" id="PF13460"/>
    </source>
</evidence>
<dbReference type="SUPFAM" id="SSF51735">
    <property type="entry name" value="NAD(P)-binding Rossmann-fold domains"/>
    <property type="match status" value="1"/>
</dbReference>
<dbReference type="Pfam" id="PF13460">
    <property type="entry name" value="NAD_binding_10"/>
    <property type="match status" value="1"/>
</dbReference>
<gene>
    <name evidence="2" type="ORF">J2I47_21110</name>
</gene>
<dbReference type="InterPro" id="IPR051604">
    <property type="entry name" value="Ergot_Alk_Oxidoreductase"/>
</dbReference>
<keyword evidence="3" id="KW-1185">Reference proteome</keyword>
<dbReference type="PANTHER" id="PTHR43162">
    <property type="match status" value="1"/>
</dbReference>
<dbReference type="AlphaFoldDB" id="A0A939K3B3"/>
<dbReference type="InterPro" id="IPR036291">
    <property type="entry name" value="NAD(P)-bd_dom_sf"/>
</dbReference>
<dbReference type="Gene3D" id="3.40.50.720">
    <property type="entry name" value="NAD(P)-binding Rossmann-like Domain"/>
    <property type="match status" value="1"/>
</dbReference>
<evidence type="ECO:0000313" key="3">
    <source>
        <dbReference type="Proteomes" id="UP000664034"/>
    </source>
</evidence>
<feature type="domain" description="NAD(P)-binding" evidence="1">
    <location>
        <begin position="7"/>
        <end position="149"/>
    </location>
</feature>
<dbReference type="Gene3D" id="3.90.25.10">
    <property type="entry name" value="UDP-galactose 4-epimerase, domain 1"/>
    <property type="match status" value="1"/>
</dbReference>
<dbReference type="PANTHER" id="PTHR43162:SF1">
    <property type="entry name" value="PRESTALK A DIFFERENTIATION PROTEIN A"/>
    <property type="match status" value="1"/>
</dbReference>